<sequence length="60" mass="6285">MTDPIRLISYIASGAVVGYLYYRLIGCSTGGGTRGACAITSRPVPSIIYGAVMGAMLGWR</sequence>
<dbReference type="KEGG" id="tpx:Turpa_1139"/>
<name>I4B3D0_TURPD</name>
<accession>I4B3D0</accession>
<keyword evidence="3" id="KW-1185">Reference proteome</keyword>
<evidence type="ECO:0008006" key="4">
    <source>
        <dbReference type="Google" id="ProtNLM"/>
    </source>
</evidence>
<dbReference type="HOGENOM" id="CLU_3039322_0_0_12"/>
<keyword evidence="1" id="KW-0812">Transmembrane</keyword>
<dbReference type="Proteomes" id="UP000006048">
    <property type="component" value="Chromosome"/>
</dbReference>
<dbReference type="AlphaFoldDB" id="I4B3D0"/>
<dbReference type="STRING" id="869212.Turpa_1139"/>
<gene>
    <name evidence="2" type="ordered locus">Turpa_1139</name>
</gene>
<keyword evidence="1" id="KW-1133">Transmembrane helix</keyword>
<proteinExistence type="predicted"/>
<evidence type="ECO:0000313" key="2">
    <source>
        <dbReference type="EMBL" id="AFM11787.1"/>
    </source>
</evidence>
<organism evidence="2 3">
    <name type="scientific">Turneriella parva (strain ATCC BAA-1111 / DSM 21527 / NCTC 11395 / H)</name>
    <name type="common">Leptospira parva</name>
    <dbReference type="NCBI Taxonomy" id="869212"/>
    <lineage>
        <taxon>Bacteria</taxon>
        <taxon>Pseudomonadati</taxon>
        <taxon>Spirochaetota</taxon>
        <taxon>Spirochaetia</taxon>
        <taxon>Leptospirales</taxon>
        <taxon>Leptospiraceae</taxon>
        <taxon>Turneriella</taxon>
    </lineage>
</organism>
<dbReference type="EMBL" id="CP002959">
    <property type="protein sequence ID" value="AFM11787.1"/>
    <property type="molecule type" value="Genomic_DNA"/>
</dbReference>
<evidence type="ECO:0000256" key="1">
    <source>
        <dbReference type="SAM" id="Phobius"/>
    </source>
</evidence>
<evidence type="ECO:0000313" key="3">
    <source>
        <dbReference type="Proteomes" id="UP000006048"/>
    </source>
</evidence>
<keyword evidence="1" id="KW-0472">Membrane</keyword>
<feature type="transmembrane region" description="Helical" evidence="1">
    <location>
        <begin position="7"/>
        <end position="24"/>
    </location>
</feature>
<reference evidence="2 3" key="1">
    <citation type="submission" date="2012-06" db="EMBL/GenBank/DDBJ databases">
        <title>The complete chromosome of genome of Turneriella parva DSM 21527.</title>
        <authorList>
            <consortium name="US DOE Joint Genome Institute (JGI-PGF)"/>
            <person name="Lucas S."/>
            <person name="Han J."/>
            <person name="Lapidus A."/>
            <person name="Bruce D."/>
            <person name="Goodwin L."/>
            <person name="Pitluck S."/>
            <person name="Peters L."/>
            <person name="Kyrpides N."/>
            <person name="Mavromatis K."/>
            <person name="Ivanova N."/>
            <person name="Mikhailova N."/>
            <person name="Chertkov O."/>
            <person name="Detter J.C."/>
            <person name="Tapia R."/>
            <person name="Han C."/>
            <person name="Land M."/>
            <person name="Hauser L."/>
            <person name="Markowitz V."/>
            <person name="Cheng J.-F."/>
            <person name="Hugenholtz P."/>
            <person name="Woyke T."/>
            <person name="Wu D."/>
            <person name="Gronow S."/>
            <person name="Wellnitz S."/>
            <person name="Brambilla E."/>
            <person name="Klenk H.-P."/>
            <person name="Eisen J.A."/>
        </authorList>
    </citation>
    <scope>NUCLEOTIDE SEQUENCE [LARGE SCALE GENOMIC DNA]</scope>
    <source>
        <strain evidence="3">ATCC BAA-1111 / DSM 21527 / NCTC 11395 / H</strain>
    </source>
</reference>
<protein>
    <recommendedName>
        <fullName evidence="4">YtxH domain-containing protein</fullName>
    </recommendedName>
</protein>